<dbReference type="AlphaFoldDB" id="A0AAE3J6Z4"/>
<dbReference type="GO" id="GO:0003700">
    <property type="term" value="F:DNA-binding transcription factor activity"/>
    <property type="evidence" value="ECO:0007669"/>
    <property type="project" value="InterPro"/>
</dbReference>
<accession>A0AAE3J6Z4</accession>
<dbReference type="RefSeq" id="WP_227615612.1">
    <property type="nucleotide sequence ID" value="NZ_JAJEPR010000021.1"/>
</dbReference>
<dbReference type="InterPro" id="IPR018062">
    <property type="entry name" value="HTH_AraC-typ_CS"/>
</dbReference>
<dbReference type="InterPro" id="IPR011006">
    <property type="entry name" value="CheY-like_superfamily"/>
</dbReference>
<keyword evidence="2" id="KW-0805">Transcription regulation</keyword>
<feature type="coiled-coil region" evidence="7">
    <location>
        <begin position="110"/>
        <end position="144"/>
    </location>
</feature>
<dbReference type="InterPro" id="IPR009057">
    <property type="entry name" value="Homeodomain-like_sf"/>
</dbReference>
<keyword evidence="7" id="KW-0175">Coiled coil</keyword>
<dbReference type="GO" id="GO:0043565">
    <property type="term" value="F:sequence-specific DNA binding"/>
    <property type="evidence" value="ECO:0007669"/>
    <property type="project" value="InterPro"/>
</dbReference>
<dbReference type="InterPro" id="IPR018060">
    <property type="entry name" value="HTH_AraC"/>
</dbReference>
<dbReference type="Proteomes" id="UP001197875">
    <property type="component" value="Unassembled WGS sequence"/>
</dbReference>
<dbReference type="Pfam" id="PF00072">
    <property type="entry name" value="Response_reg"/>
    <property type="match status" value="1"/>
</dbReference>
<protein>
    <recommendedName>
        <fullName evidence="1">Stage 0 sporulation protein A homolog</fullName>
    </recommendedName>
</protein>
<evidence type="ECO:0000256" key="5">
    <source>
        <dbReference type="ARBA" id="ARBA00024867"/>
    </source>
</evidence>
<evidence type="ECO:0000259" key="9">
    <source>
        <dbReference type="PROSITE" id="PS50110"/>
    </source>
</evidence>
<dbReference type="PROSITE" id="PS00041">
    <property type="entry name" value="HTH_ARAC_FAMILY_1"/>
    <property type="match status" value="1"/>
</dbReference>
<evidence type="ECO:0000256" key="6">
    <source>
        <dbReference type="PROSITE-ProRule" id="PRU00169"/>
    </source>
</evidence>
<dbReference type="EMBL" id="JAJEPR010000021">
    <property type="protein sequence ID" value="MCC2190543.1"/>
    <property type="molecule type" value="Genomic_DNA"/>
</dbReference>
<comment type="function">
    <text evidence="5">May play the central regulatory role in sporulation. It may be an element of the effector pathway responsible for the activation of sporulation genes in response to nutritional stress. Spo0A may act in concert with spo0H (a sigma factor) to control the expression of some genes that are critical to the sporulation process.</text>
</comment>
<dbReference type="SMART" id="SM00342">
    <property type="entry name" value="HTH_ARAC"/>
    <property type="match status" value="1"/>
</dbReference>
<feature type="modified residue" description="4-aspartylphosphate" evidence="6">
    <location>
        <position position="55"/>
    </location>
</feature>
<dbReference type="InterPro" id="IPR001789">
    <property type="entry name" value="Sig_transdc_resp-reg_receiver"/>
</dbReference>
<dbReference type="Gene3D" id="3.40.50.2300">
    <property type="match status" value="1"/>
</dbReference>
<evidence type="ECO:0000256" key="3">
    <source>
        <dbReference type="ARBA" id="ARBA00023125"/>
    </source>
</evidence>
<sequence length="398" mass="46581">MRKVLIVDDELLARRMLKESIVWEEYGYSICGEAANGKDGLEKAVQLRPDLIFVDIKMPVMSGLTMVREIQALELGCEIVMLTCYEDFDYVREAMRCGAADYLLKHTFEDEDLKELLRRIEKRIQKEENRMESLNLLKENVFEKLISDTLSREKIRGYVETGILPALHPHYMVVCIRMQKQPTDTEKEKFIEDFQTDLDKNVNKMEEWHWYLSSMKNRELYLLLTSPDKTSVSEMKTAIKKIMTDFYRRKQEKEIGWLTGVTCRMFCRWEDLREAVKEAKDLTQGGEEYLACSAKVISAIEFIRNNYARQICLEDIAEYAGVSRVYLSQIFKKETGKNISDYLVEYRLGKAKELLLNSNLKIYTIAELCGFGSAQYFNKIFKKMNGISPYQLKDNKLQ</sequence>
<feature type="domain" description="Response regulatory" evidence="9">
    <location>
        <begin position="3"/>
        <end position="120"/>
    </location>
</feature>
<evidence type="ECO:0000256" key="7">
    <source>
        <dbReference type="SAM" id="Coils"/>
    </source>
</evidence>
<keyword evidence="3" id="KW-0238">DNA-binding</keyword>
<dbReference type="CDD" id="cd17536">
    <property type="entry name" value="REC_YesN-like"/>
    <property type="match status" value="1"/>
</dbReference>
<reference evidence="10 11" key="1">
    <citation type="submission" date="2021-10" db="EMBL/GenBank/DDBJ databases">
        <title>Anaerobic single-cell dispensing facilitates the cultivation of human gut bacteria.</title>
        <authorList>
            <person name="Afrizal A."/>
        </authorList>
    </citation>
    <scope>NUCLEOTIDE SEQUENCE [LARGE SCALE GENOMIC DNA]</scope>
    <source>
        <strain evidence="10 11">CLA-AA-H277</strain>
    </source>
</reference>
<dbReference type="PANTHER" id="PTHR43280:SF2">
    <property type="entry name" value="HTH-TYPE TRANSCRIPTIONAL REGULATOR EXSA"/>
    <property type="match status" value="1"/>
</dbReference>
<evidence type="ECO:0000313" key="10">
    <source>
        <dbReference type="EMBL" id="MCC2190543.1"/>
    </source>
</evidence>
<keyword evidence="11" id="KW-1185">Reference proteome</keyword>
<dbReference type="SUPFAM" id="SSF46689">
    <property type="entry name" value="Homeodomain-like"/>
    <property type="match status" value="2"/>
</dbReference>
<dbReference type="Gene3D" id="1.10.10.60">
    <property type="entry name" value="Homeodomain-like"/>
    <property type="match status" value="2"/>
</dbReference>
<dbReference type="Pfam" id="PF12833">
    <property type="entry name" value="HTH_18"/>
    <property type="match status" value="1"/>
</dbReference>
<proteinExistence type="predicted"/>
<evidence type="ECO:0000256" key="2">
    <source>
        <dbReference type="ARBA" id="ARBA00023015"/>
    </source>
</evidence>
<gene>
    <name evidence="10" type="ORF">LKD71_12140</name>
</gene>
<dbReference type="PANTHER" id="PTHR43280">
    <property type="entry name" value="ARAC-FAMILY TRANSCRIPTIONAL REGULATOR"/>
    <property type="match status" value="1"/>
</dbReference>
<keyword evidence="4" id="KW-0804">Transcription</keyword>
<dbReference type="SUPFAM" id="SSF52172">
    <property type="entry name" value="CheY-like"/>
    <property type="match status" value="1"/>
</dbReference>
<comment type="caution">
    <text evidence="10">The sequence shown here is derived from an EMBL/GenBank/DDBJ whole genome shotgun (WGS) entry which is preliminary data.</text>
</comment>
<dbReference type="SMART" id="SM00448">
    <property type="entry name" value="REC"/>
    <property type="match status" value="1"/>
</dbReference>
<organism evidence="10 11">
    <name type="scientific">Fusicatenibacter faecihominis</name>
    <dbReference type="NCBI Taxonomy" id="2881276"/>
    <lineage>
        <taxon>Bacteria</taxon>
        <taxon>Bacillati</taxon>
        <taxon>Bacillota</taxon>
        <taxon>Clostridia</taxon>
        <taxon>Lachnospirales</taxon>
        <taxon>Lachnospiraceae</taxon>
        <taxon>Fusicatenibacter</taxon>
    </lineage>
</organism>
<dbReference type="PROSITE" id="PS50110">
    <property type="entry name" value="RESPONSE_REGULATORY"/>
    <property type="match status" value="1"/>
</dbReference>
<dbReference type="GO" id="GO:0000160">
    <property type="term" value="P:phosphorelay signal transduction system"/>
    <property type="evidence" value="ECO:0007669"/>
    <property type="project" value="InterPro"/>
</dbReference>
<evidence type="ECO:0000256" key="4">
    <source>
        <dbReference type="ARBA" id="ARBA00023163"/>
    </source>
</evidence>
<evidence type="ECO:0000259" key="8">
    <source>
        <dbReference type="PROSITE" id="PS01124"/>
    </source>
</evidence>
<keyword evidence="6" id="KW-0597">Phosphoprotein</keyword>
<dbReference type="PROSITE" id="PS01124">
    <property type="entry name" value="HTH_ARAC_FAMILY_2"/>
    <property type="match status" value="1"/>
</dbReference>
<evidence type="ECO:0000313" key="11">
    <source>
        <dbReference type="Proteomes" id="UP001197875"/>
    </source>
</evidence>
<evidence type="ECO:0000256" key="1">
    <source>
        <dbReference type="ARBA" id="ARBA00018672"/>
    </source>
</evidence>
<name>A0AAE3J6Z4_9FIRM</name>
<feature type="domain" description="HTH araC/xylS-type" evidence="8">
    <location>
        <begin position="297"/>
        <end position="395"/>
    </location>
</feature>